<reference evidence="2" key="1">
    <citation type="journal article" date="2014" name="Front. Microbiol.">
        <title>High frequency of phylogenetically diverse reductive dehalogenase-homologous genes in deep subseafloor sedimentary metagenomes.</title>
        <authorList>
            <person name="Kawai M."/>
            <person name="Futagami T."/>
            <person name="Toyoda A."/>
            <person name="Takaki Y."/>
            <person name="Nishi S."/>
            <person name="Hori S."/>
            <person name="Arai W."/>
            <person name="Tsubouchi T."/>
            <person name="Morono Y."/>
            <person name="Uchiyama I."/>
            <person name="Ito T."/>
            <person name="Fujiyama A."/>
            <person name="Inagaki F."/>
            <person name="Takami H."/>
        </authorList>
    </citation>
    <scope>NUCLEOTIDE SEQUENCE</scope>
    <source>
        <strain evidence="2">Expedition CK06-06</strain>
    </source>
</reference>
<dbReference type="EMBL" id="BARS01036129">
    <property type="protein sequence ID" value="GAG26182.1"/>
    <property type="molecule type" value="Genomic_DNA"/>
</dbReference>
<dbReference type="SUPFAM" id="SSF55060">
    <property type="entry name" value="GHMP Kinase, C-terminal domain"/>
    <property type="match status" value="1"/>
</dbReference>
<name>X0WSJ6_9ZZZZ</name>
<gene>
    <name evidence="2" type="ORF">S01H1_55569</name>
</gene>
<keyword evidence="1" id="KW-0175">Coiled coil</keyword>
<accession>X0WSJ6</accession>
<comment type="caution">
    <text evidence="2">The sequence shown here is derived from an EMBL/GenBank/DDBJ whole genome shotgun (WGS) entry which is preliminary data.</text>
</comment>
<organism evidence="2">
    <name type="scientific">marine sediment metagenome</name>
    <dbReference type="NCBI Taxonomy" id="412755"/>
    <lineage>
        <taxon>unclassified sequences</taxon>
        <taxon>metagenomes</taxon>
        <taxon>ecological metagenomes</taxon>
    </lineage>
</organism>
<dbReference type="InterPro" id="IPR036554">
    <property type="entry name" value="GHMP_kinase_C_sf"/>
</dbReference>
<dbReference type="AlphaFoldDB" id="X0WSJ6"/>
<feature type="non-terminal residue" evidence="2">
    <location>
        <position position="1"/>
    </location>
</feature>
<evidence type="ECO:0000313" key="2">
    <source>
        <dbReference type="EMBL" id="GAG26182.1"/>
    </source>
</evidence>
<proteinExistence type="predicted"/>
<feature type="coiled-coil region" evidence="1">
    <location>
        <begin position="134"/>
        <end position="161"/>
    </location>
</feature>
<evidence type="ECO:0000256" key="1">
    <source>
        <dbReference type="SAM" id="Coils"/>
    </source>
</evidence>
<protein>
    <recommendedName>
        <fullName evidence="3">GHMP kinase C-terminal domain-containing protein</fullName>
    </recommendedName>
</protein>
<sequence>DDMDVVELHPQANIYMLIVDLRAGKNTMKILADLNSCYPHGMGKIGEDVRYYLGPVNAEILTEARKAVEHGDAEEAGVLMTEAQRLFDQFMAPACPSELEAPKLHKVLAYPDIQELVWGGKGVGSQGDGCAQFVARGREEREELKRRLAELDVECFDLDVEAAPDADNSASS</sequence>
<dbReference type="Gene3D" id="3.30.70.890">
    <property type="entry name" value="GHMP kinase, C-terminal domain"/>
    <property type="match status" value="1"/>
</dbReference>
<evidence type="ECO:0008006" key="3">
    <source>
        <dbReference type="Google" id="ProtNLM"/>
    </source>
</evidence>